<gene>
    <name evidence="2" type="ORF">DFH08DRAFT_905528</name>
</gene>
<dbReference type="EMBL" id="JARIHO010000117">
    <property type="protein sequence ID" value="KAJ7302400.1"/>
    <property type="molecule type" value="Genomic_DNA"/>
</dbReference>
<proteinExistence type="predicted"/>
<feature type="compositionally biased region" description="Pro residues" evidence="1">
    <location>
        <begin position="241"/>
        <end position="253"/>
    </location>
</feature>
<reference evidence="2" key="1">
    <citation type="submission" date="2023-03" db="EMBL/GenBank/DDBJ databases">
        <title>Massive genome expansion in bonnet fungi (Mycena s.s.) driven by repeated elements and novel gene families across ecological guilds.</title>
        <authorList>
            <consortium name="Lawrence Berkeley National Laboratory"/>
            <person name="Harder C.B."/>
            <person name="Miyauchi S."/>
            <person name="Viragh M."/>
            <person name="Kuo A."/>
            <person name="Thoen E."/>
            <person name="Andreopoulos B."/>
            <person name="Lu D."/>
            <person name="Skrede I."/>
            <person name="Drula E."/>
            <person name="Henrissat B."/>
            <person name="Morin E."/>
            <person name="Kohler A."/>
            <person name="Barry K."/>
            <person name="LaButti K."/>
            <person name="Morin E."/>
            <person name="Salamov A."/>
            <person name="Lipzen A."/>
            <person name="Mereny Z."/>
            <person name="Hegedus B."/>
            <person name="Baldrian P."/>
            <person name="Stursova M."/>
            <person name="Weitz H."/>
            <person name="Taylor A."/>
            <person name="Grigoriev I.V."/>
            <person name="Nagy L.G."/>
            <person name="Martin F."/>
            <person name="Kauserud H."/>
        </authorList>
    </citation>
    <scope>NUCLEOTIDE SEQUENCE</scope>
    <source>
        <strain evidence="2">CBHHK002</strain>
    </source>
</reference>
<feature type="compositionally biased region" description="Low complexity" evidence="1">
    <location>
        <begin position="256"/>
        <end position="269"/>
    </location>
</feature>
<evidence type="ECO:0000313" key="3">
    <source>
        <dbReference type="Proteomes" id="UP001218218"/>
    </source>
</evidence>
<evidence type="ECO:0000256" key="1">
    <source>
        <dbReference type="SAM" id="MobiDB-lite"/>
    </source>
</evidence>
<feature type="region of interest" description="Disordered" evidence="1">
    <location>
        <begin position="292"/>
        <end position="314"/>
    </location>
</feature>
<accession>A0AAD6YZP6</accession>
<keyword evidence="3" id="KW-1185">Reference proteome</keyword>
<feature type="compositionally biased region" description="Low complexity" evidence="1">
    <location>
        <begin position="27"/>
        <end position="40"/>
    </location>
</feature>
<feature type="region of interest" description="Disordered" evidence="1">
    <location>
        <begin position="76"/>
        <end position="129"/>
    </location>
</feature>
<comment type="caution">
    <text evidence="2">The sequence shown here is derived from an EMBL/GenBank/DDBJ whole genome shotgun (WGS) entry which is preliminary data.</text>
</comment>
<protein>
    <submittedName>
        <fullName evidence="2">Uncharacterized protein</fullName>
    </submittedName>
</protein>
<name>A0AAD6YZP6_9AGAR</name>
<dbReference type="Proteomes" id="UP001218218">
    <property type="component" value="Unassembled WGS sequence"/>
</dbReference>
<organism evidence="2 3">
    <name type="scientific">Mycena albidolilacea</name>
    <dbReference type="NCBI Taxonomy" id="1033008"/>
    <lineage>
        <taxon>Eukaryota</taxon>
        <taxon>Fungi</taxon>
        <taxon>Dikarya</taxon>
        <taxon>Basidiomycota</taxon>
        <taxon>Agaricomycotina</taxon>
        <taxon>Agaricomycetes</taxon>
        <taxon>Agaricomycetidae</taxon>
        <taxon>Agaricales</taxon>
        <taxon>Marasmiineae</taxon>
        <taxon>Mycenaceae</taxon>
        <taxon>Mycena</taxon>
    </lineage>
</organism>
<dbReference type="AlphaFoldDB" id="A0AAD6YZP6"/>
<feature type="region of interest" description="Disordered" evidence="1">
    <location>
        <begin position="1"/>
        <end position="42"/>
    </location>
</feature>
<feature type="region of interest" description="Disordered" evidence="1">
    <location>
        <begin position="239"/>
        <end position="269"/>
    </location>
</feature>
<evidence type="ECO:0000313" key="2">
    <source>
        <dbReference type="EMBL" id="KAJ7302400.1"/>
    </source>
</evidence>
<feature type="compositionally biased region" description="Basic residues" evidence="1">
    <location>
        <begin position="112"/>
        <end position="121"/>
    </location>
</feature>
<sequence>MQLKAPLADSSNRTPLASKPKRHTHLRSSSTSSIRKSPPTCTVSLASVTTSPAVSFLFPTTNLPLSPSVVPFPSDADASCGDPIAAPEPWRRPRARTSHVETPRRAQPPKPRAARISKHTPRATPITSLSGSDATLTKLLAPTPADLRLAALLARSIAANLARHADDDPDSSLSLSDLEQQDLLLCERLQALLALHGRRVRPASPPPMPTGIVPPACAPSVLLSGSAGVDPSLSTALLPLSPSPSPSAAPPPRFITTTRARSGSRGSAGTAAALEMPALVATLLFRRHEGVRQTGTGTRTPFVRRPSKLSTCQS</sequence>